<gene>
    <name evidence="11" type="ORF">AB1Y20_007457</name>
</gene>
<keyword evidence="8 9" id="KW-0386">Hypusine biosynthesis</keyword>
<evidence type="ECO:0000256" key="7">
    <source>
        <dbReference type="ARBA" id="ARBA00023033"/>
    </source>
</evidence>
<feature type="binding site" evidence="9">
    <location>
        <position position="271"/>
    </location>
    <ligand>
        <name>Fe cation</name>
        <dbReference type="ChEBI" id="CHEBI:24875"/>
        <label>2</label>
    </ligand>
</feature>
<dbReference type="Pfam" id="PF13646">
    <property type="entry name" value="HEAT_2"/>
    <property type="match status" value="2"/>
</dbReference>
<proteinExistence type="inferred from homology"/>
<feature type="binding site" evidence="9">
    <location>
        <position position="272"/>
    </location>
    <ligand>
        <name>Fe cation</name>
        <dbReference type="ChEBI" id="CHEBI:24875"/>
        <label>2</label>
    </ligand>
</feature>
<sequence>MEASAAAESAESVCAKYLEIFRLRNCTDEPAVGHLIALYRGTPSVLLRHEAAYALGQMQREDAVPFLTEVLHDATQDPITRHEAAEAIGAIGLPQCIATLRQFADDEAAEVADTCRLALARLEHQLHKGPCACEKRPAELLRLEAAAADGTPYEEAEEKADGGGDQPAGSAFLSVDPAPPADAAPLPELAAQLLDGKARLFDRYRALFAVRDAVPKEGEAAVLALCDALEDDCALFKHEVAFVLGQLESPVAVPALIKSISNENEHPMVRHEVAEALGAIGSPEAFELLKAYASSDVEILRESCQVALHMYDREAFLAAGICV</sequence>
<comment type="similarity">
    <text evidence="9">Belongs to the deoxyhypusine hydroxylase family.</text>
</comment>
<dbReference type="PANTHER" id="PTHR12697">
    <property type="entry name" value="PBS LYASE HEAT-LIKE PROTEIN"/>
    <property type="match status" value="1"/>
</dbReference>
<dbReference type="SMART" id="SM00567">
    <property type="entry name" value="EZ_HEAT"/>
    <property type="match status" value="5"/>
</dbReference>
<comment type="pathway">
    <text evidence="2 9">Protein modification; eIF5A hypusination.</text>
</comment>
<keyword evidence="3 9" id="KW-0479">Metal-binding</keyword>
<dbReference type="AlphaFoldDB" id="A0AB34IX38"/>
<dbReference type="Gene3D" id="1.25.10.10">
    <property type="entry name" value="Leucine-rich Repeat Variant"/>
    <property type="match status" value="2"/>
</dbReference>
<keyword evidence="4" id="KW-0677">Repeat</keyword>
<evidence type="ECO:0000256" key="10">
    <source>
        <dbReference type="SAM" id="MobiDB-lite"/>
    </source>
</evidence>
<feature type="binding site" evidence="9">
    <location>
        <position position="239"/>
    </location>
    <ligand>
        <name>Fe cation</name>
        <dbReference type="ChEBI" id="CHEBI:24875"/>
        <label>2</label>
    </ligand>
</feature>
<dbReference type="EC" id="1.14.99.29" evidence="9"/>
<reference evidence="11 12" key="1">
    <citation type="journal article" date="2024" name="Science">
        <title>Giant polyketide synthase enzymes in the biosynthesis of giant marine polyether toxins.</title>
        <authorList>
            <person name="Fallon T.R."/>
            <person name="Shende V.V."/>
            <person name="Wierzbicki I.H."/>
            <person name="Pendleton A.L."/>
            <person name="Watervoot N.F."/>
            <person name="Auber R.P."/>
            <person name="Gonzalez D.J."/>
            <person name="Wisecaver J.H."/>
            <person name="Moore B.S."/>
        </authorList>
    </citation>
    <scope>NUCLEOTIDE SEQUENCE [LARGE SCALE GENOMIC DNA]</scope>
    <source>
        <strain evidence="11 12">12B1</strain>
    </source>
</reference>
<comment type="cofactor">
    <cofactor evidence="9">
        <name>Fe(2+)</name>
        <dbReference type="ChEBI" id="CHEBI:29033"/>
    </cofactor>
    <text evidence="9">Binds 2 Fe(2+) ions per subunit.</text>
</comment>
<keyword evidence="7 9" id="KW-0503">Monooxygenase</keyword>
<feature type="region of interest" description="Disordered" evidence="10">
    <location>
        <begin position="151"/>
        <end position="174"/>
    </location>
</feature>
<dbReference type="InterPro" id="IPR027517">
    <property type="entry name" value="Deoxyhypusine_hydroxylase"/>
</dbReference>
<dbReference type="PANTHER" id="PTHR12697:SF5">
    <property type="entry name" value="DEOXYHYPUSINE HYDROXYLASE"/>
    <property type="match status" value="1"/>
</dbReference>
<dbReference type="HAMAP" id="MF_03101">
    <property type="entry name" value="Deoxyhypusine_hydroxylase"/>
    <property type="match status" value="1"/>
</dbReference>
<dbReference type="GO" id="GO:0019135">
    <property type="term" value="F:deoxyhypusine monooxygenase activity"/>
    <property type="evidence" value="ECO:0007669"/>
    <property type="project" value="UniProtKB-UniRule"/>
</dbReference>
<comment type="function">
    <text evidence="9">Catalyzes the hydroxylation of the N(6)-(4-aminobutyl)-L-lysine intermediate to form hypusine, an essential post-translational modification only found in mature eIF-5A factor.</text>
</comment>
<dbReference type="GO" id="GO:0046872">
    <property type="term" value="F:metal ion binding"/>
    <property type="evidence" value="ECO:0007669"/>
    <property type="project" value="UniProtKB-KW"/>
</dbReference>
<comment type="catalytic activity">
    <reaction evidence="1 9">
        <text>[eIF5A protein]-deoxyhypusine + AH2 + O2 = [eIF5A protein]-hypusine + A + H2O</text>
        <dbReference type="Rhea" id="RHEA:14101"/>
        <dbReference type="Rhea" id="RHEA-COMP:10144"/>
        <dbReference type="Rhea" id="RHEA-COMP:12592"/>
        <dbReference type="ChEBI" id="CHEBI:13193"/>
        <dbReference type="ChEBI" id="CHEBI:15377"/>
        <dbReference type="ChEBI" id="CHEBI:15379"/>
        <dbReference type="ChEBI" id="CHEBI:17499"/>
        <dbReference type="ChEBI" id="CHEBI:82657"/>
        <dbReference type="ChEBI" id="CHEBI:91175"/>
        <dbReference type="EC" id="1.14.99.29"/>
    </reaction>
</comment>
<dbReference type="SUPFAM" id="SSF48371">
    <property type="entry name" value="ARM repeat"/>
    <property type="match status" value="1"/>
</dbReference>
<dbReference type="InterPro" id="IPR011989">
    <property type="entry name" value="ARM-like"/>
</dbReference>
<name>A0AB34IX38_PRYPA</name>
<evidence type="ECO:0000256" key="9">
    <source>
        <dbReference type="HAMAP-Rule" id="MF_03101"/>
    </source>
</evidence>
<protein>
    <recommendedName>
        <fullName evidence="9">Deoxyhypusine hydroxylase</fullName>
        <shortName evidence="9">DOHH</shortName>
        <ecNumber evidence="9">1.14.99.29</ecNumber>
    </recommendedName>
    <alternativeName>
        <fullName evidence="9">Deoxyhypusine dioxygenase</fullName>
    </alternativeName>
    <alternativeName>
        <fullName evidence="9">Deoxyhypusine monooxygenase</fullName>
    </alternativeName>
</protein>
<organism evidence="11 12">
    <name type="scientific">Prymnesium parvum</name>
    <name type="common">Toxic golden alga</name>
    <dbReference type="NCBI Taxonomy" id="97485"/>
    <lineage>
        <taxon>Eukaryota</taxon>
        <taxon>Haptista</taxon>
        <taxon>Haptophyta</taxon>
        <taxon>Prymnesiophyceae</taxon>
        <taxon>Prymnesiales</taxon>
        <taxon>Prymnesiaceae</taxon>
        <taxon>Prymnesium</taxon>
    </lineage>
</organism>
<accession>A0AB34IX38</accession>
<evidence type="ECO:0000256" key="3">
    <source>
        <dbReference type="ARBA" id="ARBA00022723"/>
    </source>
</evidence>
<dbReference type="EMBL" id="JBGBPQ010000017">
    <property type="protein sequence ID" value="KAL1507849.1"/>
    <property type="molecule type" value="Genomic_DNA"/>
</dbReference>
<dbReference type="Proteomes" id="UP001515480">
    <property type="component" value="Unassembled WGS sequence"/>
</dbReference>
<feature type="binding site" evidence="9">
    <location>
        <position position="83"/>
    </location>
    <ligand>
        <name>Fe cation</name>
        <dbReference type="ChEBI" id="CHEBI:24875"/>
        <label>1</label>
    </ligand>
</feature>
<keyword evidence="6 9" id="KW-0408">Iron</keyword>
<evidence type="ECO:0000313" key="11">
    <source>
        <dbReference type="EMBL" id="KAL1507849.1"/>
    </source>
</evidence>
<feature type="binding site" evidence="9">
    <location>
        <position position="238"/>
    </location>
    <ligand>
        <name>Fe cation</name>
        <dbReference type="ChEBI" id="CHEBI:24875"/>
        <label>2</label>
    </ligand>
</feature>
<evidence type="ECO:0000313" key="12">
    <source>
        <dbReference type="Proteomes" id="UP001515480"/>
    </source>
</evidence>
<evidence type="ECO:0000256" key="8">
    <source>
        <dbReference type="ARBA" id="ARBA00023256"/>
    </source>
</evidence>
<dbReference type="InterPro" id="IPR004155">
    <property type="entry name" value="PBS_lyase_HEAT"/>
</dbReference>
<evidence type="ECO:0000256" key="4">
    <source>
        <dbReference type="ARBA" id="ARBA00022737"/>
    </source>
</evidence>
<feature type="binding site" evidence="9">
    <location>
        <position position="82"/>
    </location>
    <ligand>
        <name>Fe cation</name>
        <dbReference type="ChEBI" id="CHEBI:24875"/>
        <label>1</label>
    </ligand>
</feature>
<feature type="binding site" evidence="9">
    <location>
        <position position="50"/>
    </location>
    <ligand>
        <name>Fe cation</name>
        <dbReference type="ChEBI" id="CHEBI:24875"/>
        <label>1</label>
    </ligand>
</feature>
<keyword evidence="5 9" id="KW-0560">Oxidoreductase</keyword>
<keyword evidence="12" id="KW-1185">Reference proteome</keyword>
<comment type="caution">
    <text evidence="11">The sequence shown here is derived from an EMBL/GenBank/DDBJ whole genome shotgun (WGS) entry which is preliminary data.</text>
</comment>
<feature type="binding site" evidence="9">
    <location>
        <position position="49"/>
    </location>
    <ligand>
        <name>Fe cation</name>
        <dbReference type="ChEBI" id="CHEBI:24875"/>
        <label>1</label>
    </ligand>
</feature>
<evidence type="ECO:0000256" key="2">
    <source>
        <dbReference type="ARBA" id="ARBA00005041"/>
    </source>
</evidence>
<evidence type="ECO:0000256" key="1">
    <source>
        <dbReference type="ARBA" id="ARBA00000068"/>
    </source>
</evidence>
<evidence type="ECO:0000256" key="6">
    <source>
        <dbReference type="ARBA" id="ARBA00023004"/>
    </source>
</evidence>
<dbReference type="InterPro" id="IPR016024">
    <property type="entry name" value="ARM-type_fold"/>
</dbReference>
<evidence type="ECO:0000256" key="5">
    <source>
        <dbReference type="ARBA" id="ARBA00023002"/>
    </source>
</evidence>